<evidence type="ECO:0000313" key="2">
    <source>
        <dbReference type="EMBL" id="OGG71325.1"/>
    </source>
</evidence>
<dbReference type="Pfam" id="PF13416">
    <property type="entry name" value="SBP_bac_8"/>
    <property type="match status" value="1"/>
</dbReference>
<name>A0A1F6ECC5_9BACT</name>
<dbReference type="InterPro" id="IPR006059">
    <property type="entry name" value="SBP"/>
</dbReference>
<organism evidence="2 3">
    <name type="scientific">Candidatus Kaiserbacteria bacterium RIFCSPLOWO2_01_FULL_51_21</name>
    <dbReference type="NCBI Taxonomy" id="1798508"/>
    <lineage>
        <taxon>Bacteria</taxon>
        <taxon>Candidatus Kaiseribacteriota</taxon>
    </lineage>
</organism>
<evidence type="ECO:0000313" key="3">
    <source>
        <dbReference type="Proteomes" id="UP000179115"/>
    </source>
</evidence>
<dbReference type="EMBL" id="MFLV01000028">
    <property type="protein sequence ID" value="OGG71325.1"/>
    <property type="molecule type" value="Genomic_DNA"/>
</dbReference>
<dbReference type="AlphaFoldDB" id="A0A1F6ECC5"/>
<sequence length="433" mass="47131">MKTFHIIILAIFIVLAIAGVAVFAGLGGIGRTTNNVGTVVIWGTLPHLTMNAVLESVRETRDDFGDVSYLEKNPATFENDLVEAIASGKGPDLFLLSQDRILQNGDKVLRIPYTAIDERTFKDRYISEGELYLSGDGILGLPFTVDPLVMYWNRRIFADAGIAKPPEFWDAFFQLSQKMTRRNEANTILRATVPLGEYANVPNAKETLSALILQAGSRIVVRESDGTMSASLGKSDASVKIPPAEAALRFYTEFSDPSKIDYSWNRALPLAEKEFMAGDLAVYFGFASALPAIRAANPNLDFDVSLLPQVRDAKNKATFANMTALSISRGTANATGAYLAAAALSDTAPLTILSKAIVLPPVLRTLLSVPPSESYQSTFYQSALISVGWLDPNPEKTEGIFRDMIENTTSGKSRLYDSVSNAEQEIGNLLRGK</sequence>
<dbReference type="InterPro" id="IPR050490">
    <property type="entry name" value="Bact_solute-bd_prot1"/>
</dbReference>
<keyword evidence="1" id="KW-1133">Transmembrane helix</keyword>
<accession>A0A1F6ECC5</accession>
<proteinExistence type="predicted"/>
<gene>
    <name evidence="2" type="ORF">A3A35_03475</name>
</gene>
<evidence type="ECO:0008006" key="4">
    <source>
        <dbReference type="Google" id="ProtNLM"/>
    </source>
</evidence>
<feature type="transmembrane region" description="Helical" evidence="1">
    <location>
        <begin position="7"/>
        <end position="29"/>
    </location>
</feature>
<protein>
    <recommendedName>
        <fullName evidence="4">ABC transporter substrate-binding protein</fullName>
    </recommendedName>
</protein>
<keyword evidence="1" id="KW-0472">Membrane</keyword>
<dbReference type="SUPFAM" id="SSF53850">
    <property type="entry name" value="Periplasmic binding protein-like II"/>
    <property type="match status" value="1"/>
</dbReference>
<dbReference type="PANTHER" id="PTHR43649">
    <property type="entry name" value="ARABINOSE-BINDING PROTEIN-RELATED"/>
    <property type="match status" value="1"/>
</dbReference>
<evidence type="ECO:0000256" key="1">
    <source>
        <dbReference type="SAM" id="Phobius"/>
    </source>
</evidence>
<reference evidence="2 3" key="1">
    <citation type="journal article" date="2016" name="Nat. Commun.">
        <title>Thousands of microbial genomes shed light on interconnected biogeochemical processes in an aquifer system.</title>
        <authorList>
            <person name="Anantharaman K."/>
            <person name="Brown C.T."/>
            <person name="Hug L.A."/>
            <person name="Sharon I."/>
            <person name="Castelle C.J."/>
            <person name="Probst A.J."/>
            <person name="Thomas B.C."/>
            <person name="Singh A."/>
            <person name="Wilkins M.J."/>
            <person name="Karaoz U."/>
            <person name="Brodie E.L."/>
            <person name="Williams K.H."/>
            <person name="Hubbard S.S."/>
            <person name="Banfield J.F."/>
        </authorList>
    </citation>
    <scope>NUCLEOTIDE SEQUENCE [LARGE SCALE GENOMIC DNA]</scope>
</reference>
<keyword evidence="1" id="KW-0812">Transmembrane</keyword>
<dbReference type="STRING" id="1798508.A3A35_03475"/>
<dbReference type="Gene3D" id="3.40.190.10">
    <property type="entry name" value="Periplasmic binding protein-like II"/>
    <property type="match status" value="1"/>
</dbReference>
<comment type="caution">
    <text evidence="2">The sequence shown here is derived from an EMBL/GenBank/DDBJ whole genome shotgun (WGS) entry which is preliminary data.</text>
</comment>
<dbReference type="PANTHER" id="PTHR43649:SF12">
    <property type="entry name" value="DIACETYLCHITOBIOSE BINDING PROTEIN DASA"/>
    <property type="match status" value="1"/>
</dbReference>
<dbReference type="Proteomes" id="UP000179115">
    <property type="component" value="Unassembled WGS sequence"/>
</dbReference>